<keyword evidence="7" id="KW-1185">Reference proteome</keyword>
<proteinExistence type="predicted"/>
<keyword evidence="2 5" id="KW-0812">Transmembrane</keyword>
<dbReference type="Pfam" id="PF02674">
    <property type="entry name" value="Colicin_V"/>
    <property type="match status" value="1"/>
</dbReference>
<dbReference type="RefSeq" id="WP_380701863.1">
    <property type="nucleotide sequence ID" value="NZ_JBHSAP010000007.1"/>
</dbReference>
<dbReference type="EMBL" id="JBHSAP010000007">
    <property type="protein sequence ID" value="MFC4075696.1"/>
    <property type="molecule type" value="Genomic_DNA"/>
</dbReference>
<evidence type="ECO:0000313" key="7">
    <source>
        <dbReference type="Proteomes" id="UP001595843"/>
    </source>
</evidence>
<comment type="subcellular location">
    <subcellularLocation>
        <location evidence="1">Membrane</location>
        <topology evidence="1">Multi-pass membrane protein</topology>
    </subcellularLocation>
</comment>
<dbReference type="PANTHER" id="PTHR37306">
    <property type="entry name" value="COLICIN V PRODUCTION PROTEIN"/>
    <property type="match status" value="1"/>
</dbReference>
<protein>
    <submittedName>
        <fullName evidence="6">CvpA family protein</fullName>
    </submittedName>
</protein>
<evidence type="ECO:0000256" key="3">
    <source>
        <dbReference type="ARBA" id="ARBA00022989"/>
    </source>
</evidence>
<dbReference type="PANTHER" id="PTHR37306:SF1">
    <property type="entry name" value="COLICIN V PRODUCTION PROTEIN"/>
    <property type="match status" value="1"/>
</dbReference>
<keyword evidence="3 5" id="KW-1133">Transmembrane helix</keyword>
<gene>
    <name evidence="6" type="ORF">ACFOUO_02615</name>
</gene>
<reference evidence="7" key="1">
    <citation type="journal article" date="2019" name="Int. J. Syst. Evol. Microbiol.">
        <title>The Global Catalogue of Microorganisms (GCM) 10K type strain sequencing project: providing services to taxonomists for standard genome sequencing and annotation.</title>
        <authorList>
            <consortium name="The Broad Institute Genomics Platform"/>
            <consortium name="The Broad Institute Genome Sequencing Center for Infectious Disease"/>
            <person name="Wu L."/>
            <person name="Ma J."/>
        </authorList>
    </citation>
    <scope>NUCLEOTIDE SEQUENCE [LARGE SCALE GENOMIC DNA]</scope>
    <source>
        <strain evidence="7">IBRC-M 10813</strain>
    </source>
</reference>
<feature type="transmembrane region" description="Helical" evidence="5">
    <location>
        <begin position="76"/>
        <end position="100"/>
    </location>
</feature>
<feature type="transmembrane region" description="Helical" evidence="5">
    <location>
        <begin position="6"/>
        <end position="24"/>
    </location>
</feature>
<accession>A0ABV8J9X8</accession>
<sequence length="175" mass="18751">MGLLDWIIVLLVVGGLFQGYRKGLIKETASLISVLLGIYVAWQFSGDLAPALAKAIPLPETWTTGAVGLLPVEKVVYHSLAFLLLFLLTKIAVSIVASFLTQIANLPVLSHINGLGGAVLGVAKAFLLLMVVVNLLHLMPWQEGQKAVEESSLSQGMLNMTPDLTNSMKRGQSES</sequence>
<dbReference type="InterPro" id="IPR003825">
    <property type="entry name" value="Colicin-V_CvpA"/>
</dbReference>
<name>A0ABV8J9X8_9BACL</name>
<evidence type="ECO:0000256" key="5">
    <source>
        <dbReference type="SAM" id="Phobius"/>
    </source>
</evidence>
<comment type="caution">
    <text evidence="6">The sequence shown here is derived from an EMBL/GenBank/DDBJ whole genome shotgun (WGS) entry which is preliminary data.</text>
</comment>
<evidence type="ECO:0000256" key="1">
    <source>
        <dbReference type="ARBA" id="ARBA00004141"/>
    </source>
</evidence>
<feature type="transmembrane region" description="Helical" evidence="5">
    <location>
        <begin position="112"/>
        <end position="136"/>
    </location>
</feature>
<evidence type="ECO:0000256" key="4">
    <source>
        <dbReference type="ARBA" id="ARBA00023136"/>
    </source>
</evidence>
<evidence type="ECO:0000256" key="2">
    <source>
        <dbReference type="ARBA" id="ARBA00022692"/>
    </source>
</evidence>
<evidence type="ECO:0000313" key="6">
    <source>
        <dbReference type="EMBL" id="MFC4075696.1"/>
    </source>
</evidence>
<organism evidence="6 7">
    <name type="scientific">Salinithrix halophila</name>
    <dbReference type="NCBI Taxonomy" id="1485204"/>
    <lineage>
        <taxon>Bacteria</taxon>
        <taxon>Bacillati</taxon>
        <taxon>Bacillota</taxon>
        <taxon>Bacilli</taxon>
        <taxon>Bacillales</taxon>
        <taxon>Thermoactinomycetaceae</taxon>
        <taxon>Salinithrix</taxon>
    </lineage>
</organism>
<dbReference type="Proteomes" id="UP001595843">
    <property type="component" value="Unassembled WGS sequence"/>
</dbReference>
<keyword evidence="4 5" id="KW-0472">Membrane</keyword>